<evidence type="ECO:0000313" key="2">
    <source>
        <dbReference type="EMBL" id="CAJ89410.1"/>
    </source>
</evidence>
<organism evidence="2">
    <name type="scientific">Streptomyces ambofaciens (strain ATCC 23877 / 3486 / DSM 40053 / JCM 4204 / NBRC 12836 / NRRL B-2516)</name>
    <dbReference type="NCBI Taxonomy" id="278992"/>
    <lineage>
        <taxon>Bacteria</taxon>
        <taxon>Bacillati</taxon>
        <taxon>Actinomycetota</taxon>
        <taxon>Actinomycetes</taxon>
        <taxon>Kitasatosporales</taxon>
        <taxon>Streptomycetaceae</taxon>
        <taxon>Streptomyces</taxon>
    </lineage>
</organism>
<protein>
    <submittedName>
        <fullName evidence="2">Putative hydroperoxide resistance protein</fullName>
    </submittedName>
</protein>
<reference evidence="3" key="2">
    <citation type="journal article" date="2015" name="J. Biotechnol.">
        <title>Complete genome sequence of Streptomyces ambofaciens ATCC 23877, the spiramycin producer.</title>
        <authorList>
            <person name="Thibessard A."/>
            <person name="Haas D."/>
            <person name="Gerbaud C."/>
            <person name="Aigle B."/>
            <person name="Lautru S."/>
            <person name="Pernodet J.L."/>
            <person name="Leblond P."/>
        </authorList>
    </citation>
    <scope>NUCLEOTIDE SEQUENCE [LARGE SCALE GENOMIC DNA]</scope>
    <source>
        <strain evidence="3">ATCC 23877 / 3486 / DSM 40053 / JCM 4204 / NBRC 12836 / NRRL B-2516</strain>
    </source>
</reference>
<dbReference type="EMBL" id="CP012382">
    <property type="protein sequence ID" value="AKZ53530.1"/>
    <property type="molecule type" value="Genomic_DNA"/>
</dbReference>
<reference evidence="1" key="3">
    <citation type="submission" date="2015-07" db="EMBL/GenBank/DDBJ databases">
        <title>Complete genome sequence of Streptomyces ambofaciens ATCC 23877, the spiramycin producer.</title>
        <authorList>
            <person name="Thibessard A."/>
            <person name="Haas D."/>
            <person name="Gerbaud C."/>
            <person name="Aigle B."/>
            <person name="Lautru S."/>
            <person name="Pernodet J.-L."/>
            <person name="Leblond P."/>
        </authorList>
    </citation>
    <scope>NUCLEOTIDE SEQUENCE [LARGE SCALE GENOMIC DNA]</scope>
    <source>
        <strain evidence="1">ATCC 23877</strain>
    </source>
</reference>
<dbReference type="SUPFAM" id="SSF82784">
    <property type="entry name" value="OsmC-like"/>
    <property type="match status" value="1"/>
</dbReference>
<accession>A3KI81</accession>
<dbReference type="InterPro" id="IPR036102">
    <property type="entry name" value="OsmC/Ohrsf"/>
</dbReference>
<dbReference type="Proteomes" id="UP000061018">
    <property type="component" value="Chromosome"/>
</dbReference>
<reference evidence="2" key="1">
    <citation type="journal article" date="2006" name="Mol. Biol. Evol.">
        <title>Evolution of the terminal regions of the Streptomyces linear chromosome.</title>
        <authorList>
            <person name="Choulet F."/>
            <person name="Aigle B."/>
            <person name="Gallois A."/>
            <person name="Mangenot S."/>
            <person name="Gerbaud C."/>
            <person name="Truong C."/>
            <person name="Francou F.X."/>
            <person name="Fourrier C."/>
            <person name="Guerineau M."/>
            <person name="Decaris B."/>
            <person name="Barbe V."/>
            <person name="Pernodet J.L."/>
            <person name="Leblond P."/>
        </authorList>
    </citation>
    <scope>NUCLEOTIDE SEQUENCE</scope>
    <source>
        <strain evidence="2">ATCC 23877</strain>
    </source>
</reference>
<evidence type="ECO:0000313" key="3">
    <source>
        <dbReference type="Proteomes" id="UP000061018"/>
    </source>
</evidence>
<proteinExistence type="predicted"/>
<dbReference type="RefSeq" id="WP_280518062.1">
    <property type="nucleotide sequence ID" value="NZ_CP012382.1"/>
</dbReference>
<evidence type="ECO:0000313" key="1">
    <source>
        <dbReference type="EMBL" id="AKZ53530.1"/>
    </source>
</evidence>
<dbReference type="KEGG" id="samb:SAM23877_0481"/>
<name>A3KI81_STRA7</name>
<dbReference type="EMBL" id="AM238663">
    <property type="protein sequence ID" value="CAJ89410.1"/>
    <property type="molecule type" value="Genomic_DNA"/>
</dbReference>
<gene>
    <name evidence="1" type="ORF">SAM23877_0481</name>
    <name evidence="2" type="ORF">SAML0423</name>
</gene>
<sequence length="41" mass="4384">MVRWPGVAREVGAALLERADALCPYARMADKGTPTPLTLVS</sequence>
<dbReference type="AlphaFoldDB" id="A3KI81"/>